<reference evidence="3" key="1">
    <citation type="journal article" date="2019" name="Int. J. Syst. Evol. Microbiol.">
        <title>The Global Catalogue of Microorganisms (GCM) 10K type strain sequencing project: providing services to taxonomists for standard genome sequencing and annotation.</title>
        <authorList>
            <consortium name="The Broad Institute Genomics Platform"/>
            <consortium name="The Broad Institute Genome Sequencing Center for Infectious Disease"/>
            <person name="Wu L."/>
            <person name="Ma J."/>
        </authorList>
    </citation>
    <scope>NUCLEOTIDE SEQUENCE [LARGE SCALE GENOMIC DNA]</scope>
    <source>
        <strain evidence="3">CCUG 61485</strain>
    </source>
</reference>
<sequence>MSERNYPMLLVYTHKITPRLTYIFKHIFTRILNVQVNFTLKIEDFIAHEGLKMSYGRQQLGNEFFVRSTDLLFDQGIDYWDPQITEWEEIPIFFQVSAPSMMPFDIFSASFYLLSRYEEYLPHVKDEFERFPASESFAYQQKFLHKPIIDIWSYKLRDLLQKRFPDFVFEKREFKLISTIDVDMAYCYRHKGFIRNLGGLLKDLAQLQFQKIVERLLIVFNLRKDPYDIYEDLIELHKKYDIELIFFFLLSNYTSFDKNISVNNSRFKLLIKDLADYVSIGLHPSYFSMKDEQKIKEEKKRLDNILNYPVKKSRHHYLRIELPETYQYLLDLEINEDYTMGFAKHYGFRAGTCTPFYFYDLDFEIQTPLKIFPFAVMDGTLKDYLNYTTKRSFDTMSKLLDEVKKVDGTMITIFHNESLSGTGRWKGWNKKFEEFLAKANGEKE</sequence>
<dbReference type="Pfam" id="PF23019">
    <property type="entry name" value="DUF7033"/>
    <property type="match status" value="1"/>
</dbReference>
<keyword evidence="3" id="KW-1185">Reference proteome</keyword>
<accession>A0ABW3Y883</accession>
<organism evidence="2 3">
    <name type="scientific">Namhaeicola litoreus</name>
    <dbReference type="NCBI Taxonomy" id="1052145"/>
    <lineage>
        <taxon>Bacteria</taxon>
        <taxon>Pseudomonadati</taxon>
        <taxon>Bacteroidota</taxon>
        <taxon>Flavobacteriia</taxon>
        <taxon>Flavobacteriales</taxon>
        <taxon>Flavobacteriaceae</taxon>
        <taxon>Namhaeicola</taxon>
    </lineage>
</organism>
<dbReference type="EMBL" id="JBHTMY010000004">
    <property type="protein sequence ID" value="MFD1316768.1"/>
    <property type="molecule type" value="Genomic_DNA"/>
</dbReference>
<evidence type="ECO:0000313" key="2">
    <source>
        <dbReference type="EMBL" id="MFD1316768.1"/>
    </source>
</evidence>
<dbReference type="CDD" id="cd10931">
    <property type="entry name" value="CE4_u7"/>
    <property type="match status" value="1"/>
</dbReference>
<dbReference type="RefSeq" id="WP_377180133.1">
    <property type="nucleotide sequence ID" value="NZ_JBHTMY010000004.1"/>
</dbReference>
<evidence type="ECO:0000259" key="1">
    <source>
        <dbReference type="Pfam" id="PF23019"/>
    </source>
</evidence>
<feature type="domain" description="DUF7033" evidence="1">
    <location>
        <begin position="102"/>
        <end position="191"/>
    </location>
</feature>
<protein>
    <submittedName>
        <fullName evidence="2">Polysaccharide deacetylase family protein</fullName>
    </submittedName>
</protein>
<name>A0ABW3Y883_9FLAO</name>
<proteinExistence type="predicted"/>
<comment type="caution">
    <text evidence="2">The sequence shown here is derived from an EMBL/GenBank/DDBJ whole genome shotgun (WGS) entry which is preliminary data.</text>
</comment>
<dbReference type="Proteomes" id="UP001597201">
    <property type="component" value="Unassembled WGS sequence"/>
</dbReference>
<gene>
    <name evidence="2" type="ORF">ACFQ39_14175</name>
</gene>
<evidence type="ECO:0000313" key="3">
    <source>
        <dbReference type="Proteomes" id="UP001597201"/>
    </source>
</evidence>
<dbReference type="InterPro" id="IPR054297">
    <property type="entry name" value="DUF7033"/>
</dbReference>
<dbReference type="Gene3D" id="3.20.20.370">
    <property type="entry name" value="Glycoside hydrolase/deacetylase"/>
    <property type="match status" value="1"/>
</dbReference>